<dbReference type="AlphaFoldDB" id="A0A7C9CSR9"/>
<sequence length="102" mass="11762">MVMIIQALCPAVFLSATQLRKEMRGRQRRGWGEPRPPRHAQQSTNRAGAKQHCKKEGLRCDLPRCSRIRWRSPRIHRSKQAGLDNSPRRPRGKSTGRFTHPA</sequence>
<protein>
    <submittedName>
        <fullName evidence="2">Uncharacterized protein</fullName>
    </submittedName>
</protein>
<accession>A0A7C9CSR9</accession>
<reference evidence="2" key="2">
    <citation type="submission" date="2020-07" db="EMBL/GenBank/DDBJ databases">
        <authorList>
            <person name="Vera ALvarez R."/>
            <person name="Arias-Moreno D.M."/>
            <person name="Jimenez-Jacinto V."/>
            <person name="Jimenez-Bremont J.F."/>
            <person name="Swaminathan K."/>
            <person name="Moose S.P."/>
            <person name="Guerrero-Gonzalez M.L."/>
            <person name="Marino-Ramirez L."/>
            <person name="Landsman D."/>
            <person name="Rodriguez-Kessler M."/>
            <person name="Delgado-Sanchez P."/>
        </authorList>
    </citation>
    <scope>NUCLEOTIDE SEQUENCE</scope>
    <source>
        <tissue evidence="2">Cladode</tissue>
    </source>
</reference>
<reference evidence="2" key="1">
    <citation type="journal article" date="2013" name="J. Plant Res.">
        <title>Effect of fungi and light on seed germination of three Opuntia species from semiarid lands of central Mexico.</title>
        <authorList>
            <person name="Delgado-Sanchez P."/>
            <person name="Jimenez-Bremont J.F."/>
            <person name="Guerrero-Gonzalez Mde L."/>
            <person name="Flores J."/>
        </authorList>
    </citation>
    <scope>NUCLEOTIDE SEQUENCE</scope>
    <source>
        <tissue evidence="2">Cladode</tissue>
    </source>
</reference>
<feature type="region of interest" description="Disordered" evidence="1">
    <location>
        <begin position="23"/>
        <end position="55"/>
    </location>
</feature>
<proteinExistence type="predicted"/>
<evidence type="ECO:0000256" key="1">
    <source>
        <dbReference type="SAM" id="MobiDB-lite"/>
    </source>
</evidence>
<evidence type="ECO:0000313" key="2">
    <source>
        <dbReference type="EMBL" id="MBA4624507.1"/>
    </source>
</evidence>
<organism evidence="2">
    <name type="scientific">Opuntia streptacantha</name>
    <name type="common">Prickly pear cactus</name>
    <name type="synonym">Opuntia cardona</name>
    <dbReference type="NCBI Taxonomy" id="393608"/>
    <lineage>
        <taxon>Eukaryota</taxon>
        <taxon>Viridiplantae</taxon>
        <taxon>Streptophyta</taxon>
        <taxon>Embryophyta</taxon>
        <taxon>Tracheophyta</taxon>
        <taxon>Spermatophyta</taxon>
        <taxon>Magnoliopsida</taxon>
        <taxon>eudicotyledons</taxon>
        <taxon>Gunneridae</taxon>
        <taxon>Pentapetalae</taxon>
        <taxon>Caryophyllales</taxon>
        <taxon>Cactineae</taxon>
        <taxon>Cactaceae</taxon>
        <taxon>Opuntioideae</taxon>
        <taxon>Opuntia</taxon>
    </lineage>
</organism>
<name>A0A7C9CSR9_OPUST</name>
<feature type="region of interest" description="Disordered" evidence="1">
    <location>
        <begin position="71"/>
        <end position="102"/>
    </location>
</feature>
<feature type="compositionally biased region" description="Basic and acidic residues" evidence="1">
    <location>
        <begin position="23"/>
        <end position="36"/>
    </location>
</feature>
<dbReference type="EMBL" id="GISG01047866">
    <property type="protein sequence ID" value="MBA4624507.1"/>
    <property type="molecule type" value="Transcribed_RNA"/>
</dbReference>